<dbReference type="Gene3D" id="3.50.30.30">
    <property type="match status" value="1"/>
</dbReference>
<evidence type="ECO:0000256" key="8">
    <source>
        <dbReference type="PIRSR" id="PIRSR615500-1"/>
    </source>
</evidence>
<dbReference type="GO" id="GO:0006508">
    <property type="term" value="P:proteolysis"/>
    <property type="evidence" value="ECO:0007669"/>
    <property type="project" value="UniProtKB-KW"/>
</dbReference>
<evidence type="ECO:0000256" key="7">
    <source>
        <dbReference type="ARBA" id="ARBA00022825"/>
    </source>
</evidence>
<dbReference type="Pfam" id="PF02225">
    <property type="entry name" value="PA"/>
    <property type="match status" value="1"/>
</dbReference>
<dbReference type="InterPro" id="IPR015500">
    <property type="entry name" value="Peptidase_S8_subtilisin-rel"/>
</dbReference>
<evidence type="ECO:0000259" key="12">
    <source>
        <dbReference type="Pfam" id="PF02225"/>
    </source>
</evidence>
<evidence type="ECO:0000256" key="6">
    <source>
        <dbReference type="ARBA" id="ARBA00022801"/>
    </source>
</evidence>
<gene>
    <name evidence="13" type="ORF">EV213_109105</name>
</gene>
<dbReference type="InterPro" id="IPR000209">
    <property type="entry name" value="Peptidase_S8/S53_dom"/>
</dbReference>
<dbReference type="CDD" id="cd02133">
    <property type="entry name" value="PA_C5a_like"/>
    <property type="match status" value="1"/>
</dbReference>
<dbReference type="Gene3D" id="3.40.50.200">
    <property type="entry name" value="Peptidase S8/S53 domain"/>
    <property type="match status" value="1"/>
</dbReference>
<dbReference type="InterPro" id="IPR036852">
    <property type="entry name" value="Peptidase_S8/S53_dom_sf"/>
</dbReference>
<evidence type="ECO:0000256" key="4">
    <source>
        <dbReference type="ARBA" id="ARBA00022670"/>
    </source>
</evidence>
<evidence type="ECO:0000256" key="1">
    <source>
        <dbReference type="ARBA" id="ARBA00011073"/>
    </source>
</evidence>
<keyword evidence="7 9" id="KW-0720">Serine protease</keyword>
<dbReference type="PROSITE" id="PS00137">
    <property type="entry name" value="SUBTILASE_HIS"/>
    <property type="match status" value="1"/>
</dbReference>
<comment type="caution">
    <text evidence="13">The sequence shown here is derived from an EMBL/GenBank/DDBJ whole genome shotgun (WGS) entry which is preliminary data.</text>
</comment>
<evidence type="ECO:0000256" key="2">
    <source>
        <dbReference type="ARBA" id="ARBA00022512"/>
    </source>
</evidence>
<evidence type="ECO:0000313" key="13">
    <source>
        <dbReference type="EMBL" id="TDQ38736.1"/>
    </source>
</evidence>
<comment type="similarity">
    <text evidence="1 9 10">Belongs to the peptidase S8 family.</text>
</comment>
<dbReference type="Proteomes" id="UP000295632">
    <property type="component" value="Unassembled WGS sequence"/>
</dbReference>
<dbReference type="InterPro" id="IPR022398">
    <property type="entry name" value="Peptidase_S8_His-AS"/>
</dbReference>
<dbReference type="EMBL" id="SNYJ01000009">
    <property type="protein sequence ID" value="TDQ38736.1"/>
    <property type="molecule type" value="Genomic_DNA"/>
</dbReference>
<dbReference type="InterPro" id="IPR034213">
    <property type="entry name" value="S8_Vpr-like"/>
</dbReference>
<dbReference type="GO" id="GO:0004252">
    <property type="term" value="F:serine-type endopeptidase activity"/>
    <property type="evidence" value="ECO:0007669"/>
    <property type="project" value="UniProtKB-UniRule"/>
</dbReference>
<evidence type="ECO:0000259" key="11">
    <source>
        <dbReference type="Pfam" id="PF00082"/>
    </source>
</evidence>
<dbReference type="PROSITE" id="PS00138">
    <property type="entry name" value="SUBTILASE_SER"/>
    <property type="match status" value="1"/>
</dbReference>
<evidence type="ECO:0000256" key="5">
    <source>
        <dbReference type="ARBA" id="ARBA00022729"/>
    </source>
</evidence>
<dbReference type="PROSITE" id="PS51892">
    <property type="entry name" value="SUBTILASE"/>
    <property type="match status" value="1"/>
</dbReference>
<protein>
    <submittedName>
        <fullName evidence="13">Minor extracellular serine protease Vpr</fullName>
    </submittedName>
</protein>
<keyword evidence="5" id="KW-0732">Signal</keyword>
<evidence type="ECO:0000256" key="3">
    <source>
        <dbReference type="ARBA" id="ARBA00022525"/>
    </source>
</evidence>
<reference evidence="13 14" key="1">
    <citation type="submission" date="2019-03" db="EMBL/GenBank/DDBJ databases">
        <title>Genomic Encyclopedia of Type Strains, Phase IV (KMG-IV): sequencing the most valuable type-strain genomes for metagenomic binning, comparative biology and taxonomic classification.</title>
        <authorList>
            <person name="Goeker M."/>
        </authorList>
    </citation>
    <scope>NUCLEOTIDE SEQUENCE [LARGE SCALE GENOMIC DNA]</scope>
    <source>
        <strain evidence="13 14">DSM 28697</strain>
    </source>
</reference>
<dbReference type="PROSITE" id="PS00136">
    <property type="entry name" value="SUBTILASE_ASP"/>
    <property type="match status" value="1"/>
</dbReference>
<keyword evidence="3" id="KW-0964">Secreted</keyword>
<evidence type="ECO:0000313" key="14">
    <source>
        <dbReference type="Proteomes" id="UP000295632"/>
    </source>
</evidence>
<proteinExistence type="inferred from homology"/>
<keyword evidence="14" id="KW-1185">Reference proteome</keyword>
<dbReference type="OrthoDB" id="9798386at2"/>
<dbReference type="SUPFAM" id="SSF52025">
    <property type="entry name" value="PA domain"/>
    <property type="match status" value="1"/>
</dbReference>
<keyword evidence="4 9" id="KW-0645">Protease</keyword>
<accession>A0A4R6TZE6</accession>
<dbReference type="InterPro" id="IPR023828">
    <property type="entry name" value="Peptidase_S8_Ser-AS"/>
</dbReference>
<name>A0A4R6TZE6_9BACI</name>
<feature type="active site" description="Charge relay system" evidence="8 9">
    <location>
        <position position="138"/>
    </location>
</feature>
<dbReference type="Pfam" id="PF00082">
    <property type="entry name" value="Peptidase_S8"/>
    <property type="match status" value="1"/>
</dbReference>
<sequence>MMKWIMKGFCVWLLISVTLLASHPFFGLTVQAEKEARTVRLFKVAGDAEAFSTTIQQRFPEIEVSHVYDTVWNGVAVKGMPKDLNRIGEGTEVTAQSPVQNYQMALAGSVPLIYGDPDQRQHHRSQYTGKGVKVGVIDTGIDYTHPDLKGNFRGGYDFIDQDKDPMETVQGKATLTFHGTHVAGIIGANGDMQGVAPGAELYGYRALGPQGMGTTDQVLAAIEKAVEDGMDVINLSLGNTVNGPDWPTSEALDAAVEKGVVAVTSSGNTGPGLWSVGSPGTSGGAISVGASFPKLKLPVLLMPSVNGDPLSILPMDGAPNWVLSGKEEATVAGYGRKDDMTDVKGKVALIKRGRIPFTEKAYNAQNAGAVAVLIYNNGKGQFQGGVDPGMKLNIPVASLAREDGQRLLRRINRGQTTLKTEYIQAMDQMAPFSSRGPVTHTWAVKPDVVAPGVDIQSTVPGGYRAMQGTSMAAPHVAGAAAVLLEQHPDWSPIQVKAALMNSAKQLVNQYGDPYPAHIQGAGRIQVNKAQKIHSLVYPSSLSFGQLDNERTKKTSIVIENLSKETKTYFIKAPREKGITWRLPAPVTIPAGHKKQVGIQLTVDKAKKGLHEGTLEVVSDESVVNVPFLYVWKNVDFPRIMGFEMMPGDEKETYDYEVYLPEGAEEMGILLYDPVTFDFIRVLDIQRRVQRGVFRGTLPEHKLTGQRIYRALVYARQNGEQHTFETMIDMEQNGP</sequence>
<dbReference type="PANTHER" id="PTHR43806:SF65">
    <property type="entry name" value="SERINE PROTEASE APRX"/>
    <property type="match status" value="1"/>
</dbReference>
<feature type="active site" description="Charge relay system" evidence="8 9">
    <location>
        <position position="470"/>
    </location>
</feature>
<organism evidence="13 14">
    <name type="scientific">Aureibacillus halotolerans</name>
    <dbReference type="NCBI Taxonomy" id="1508390"/>
    <lineage>
        <taxon>Bacteria</taxon>
        <taxon>Bacillati</taxon>
        <taxon>Bacillota</taxon>
        <taxon>Bacilli</taxon>
        <taxon>Bacillales</taxon>
        <taxon>Bacillaceae</taxon>
        <taxon>Aureibacillus</taxon>
    </lineage>
</organism>
<feature type="domain" description="Peptidase S8/S53" evidence="11">
    <location>
        <begin position="129"/>
        <end position="522"/>
    </location>
</feature>
<dbReference type="InterPro" id="IPR003137">
    <property type="entry name" value="PA_domain"/>
</dbReference>
<keyword evidence="6 9" id="KW-0378">Hydrolase</keyword>
<dbReference type="InterPro" id="IPR023827">
    <property type="entry name" value="Peptidase_S8_Asp-AS"/>
</dbReference>
<dbReference type="InterPro" id="IPR046450">
    <property type="entry name" value="PA_dom_sf"/>
</dbReference>
<dbReference type="InterPro" id="IPR050131">
    <property type="entry name" value="Peptidase_S8_subtilisin-like"/>
</dbReference>
<evidence type="ECO:0000256" key="10">
    <source>
        <dbReference type="RuleBase" id="RU003355"/>
    </source>
</evidence>
<evidence type="ECO:0000256" key="9">
    <source>
        <dbReference type="PROSITE-ProRule" id="PRU01240"/>
    </source>
</evidence>
<keyword evidence="2" id="KW-0134">Cell wall</keyword>
<feature type="domain" description="PA" evidence="12">
    <location>
        <begin position="331"/>
        <end position="407"/>
    </location>
</feature>
<dbReference type="CDD" id="cd07474">
    <property type="entry name" value="Peptidases_S8_subtilisin_Vpr-like"/>
    <property type="match status" value="1"/>
</dbReference>
<dbReference type="PANTHER" id="PTHR43806">
    <property type="entry name" value="PEPTIDASE S8"/>
    <property type="match status" value="1"/>
</dbReference>
<dbReference type="RefSeq" id="WP_133580786.1">
    <property type="nucleotide sequence ID" value="NZ_SNYJ01000009.1"/>
</dbReference>
<dbReference type="SUPFAM" id="SSF52743">
    <property type="entry name" value="Subtilisin-like"/>
    <property type="match status" value="1"/>
</dbReference>
<dbReference type="PRINTS" id="PR00723">
    <property type="entry name" value="SUBTILISIN"/>
</dbReference>
<feature type="active site" description="Charge relay system" evidence="8 9">
    <location>
        <position position="178"/>
    </location>
</feature>
<dbReference type="AlphaFoldDB" id="A0A4R6TZE6"/>